<dbReference type="PIRSF" id="PIRSF017292">
    <property type="entry name" value="UCP017292_Znf_CHY"/>
    <property type="match status" value="1"/>
</dbReference>
<dbReference type="GO" id="GO:0008270">
    <property type="term" value="F:zinc ion binding"/>
    <property type="evidence" value="ECO:0007669"/>
    <property type="project" value="UniProtKB-KW"/>
</dbReference>
<evidence type="ECO:0000256" key="3">
    <source>
        <dbReference type="ARBA" id="ARBA00022833"/>
    </source>
</evidence>
<reference evidence="5 6" key="1">
    <citation type="journal article" date="2014" name="PLoS Genet.">
        <title>Phylogenetically driven sequencing of extremely halophilic archaea reveals strategies for static and dynamic osmo-response.</title>
        <authorList>
            <person name="Becker E.A."/>
            <person name="Seitzer P.M."/>
            <person name="Tritt A."/>
            <person name="Larsen D."/>
            <person name="Krusor M."/>
            <person name="Yao A.I."/>
            <person name="Wu D."/>
            <person name="Madern D."/>
            <person name="Eisen J.A."/>
            <person name="Darling A.E."/>
            <person name="Facciotti M.T."/>
        </authorList>
    </citation>
    <scope>NUCLEOTIDE SEQUENCE [LARGE SCALE GENOMIC DNA]</scope>
    <source>
        <strain evidence="5 6">DSM 10524</strain>
    </source>
</reference>
<gene>
    <name evidence="5" type="ORF">C491_16202</name>
</gene>
<dbReference type="STRING" id="1227497.C491_16202"/>
<dbReference type="RefSeq" id="WP_005558073.1">
    <property type="nucleotide sequence ID" value="NZ_AOIB01000031.1"/>
</dbReference>
<dbReference type="EMBL" id="AOIB01000031">
    <property type="protein sequence ID" value="ELY55276.1"/>
    <property type="molecule type" value="Genomic_DNA"/>
</dbReference>
<feature type="domain" description="CHY-type" evidence="4">
    <location>
        <begin position="13"/>
        <end position="94"/>
    </location>
</feature>
<keyword evidence="1" id="KW-0479">Metal-binding</keyword>
<evidence type="ECO:0000259" key="4">
    <source>
        <dbReference type="PROSITE" id="PS51266"/>
    </source>
</evidence>
<dbReference type="SUPFAM" id="SSF161219">
    <property type="entry name" value="CHY zinc finger-like"/>
    <property type="match status" value="1"/>
</dbReference>
<evidence type="ECO:0000313" key="6">
    <source>
        <dbReference type="Proteomes" id="UP000011688"/>
    </source>
</evidence>
<dbReference type="InterPro" id="IPR016694">
    <property type="entry name" value="UCP017292"/>
</dbReference>
<dbReference type="GO" id="GO:0045041">
    <property type="term" value="P:protein import into mitochondrial intermembrane space"/>
    <property type="evidence" value="ECO:0007669"/>
    <property type="project" value="TreeGrafter"/>
</dbReference>
<name>L9X1C5_9EURY</name>
<dbReference type="PANTHER" id="PTHR28082:SF1">
    <property type="entry name" value="HELPER OF TIM PROTEIN 13"/>
    <property type="match status" value="1"/>
</dbReference>
<dbReference type="AlphaFoldDB" id="L9X1C5"/>
<keyword evidence="6" id="KW-1185">Reference proteome</keyword>
<accession>L9X1C5</accession>
<proteinExistence type="predicted"/>
<dbReference type="eggNOG" id="arCOG07598">
    <property type="taxonomic scope" value="Archaea"/>
</dbReference>
<evidence type="ECO:0000313" key="5">
    <source>
        <dbReference type="EMBL" id="ELY55276.1"/>
    </source>
</evidence>
<sequence>MQLVGEHPVYGLEVDSETRCQHYHTERDVVAFRFDCCERYYPCVRCHEAVADHEAVVWPRERFDEPSVLCGACGAAMTAPAYLDSDSRCPNCETAFNPGCTDHLEYYLER</sequence>
<evidence type="ECO:0000256" key="1">
    <source>
        <dbReference type="ARBA" id="ARBA00022723"/>
    </source>
</evidence>
<dbReference type="OrthoDB" id="189683at2157"/>
<keyword evidence="2" id="KW-0863">Zinc-finger</keyword>
<dbReference type="InterPro" id="IPR052604">
    <property type="entry name" value="Mito_Tim_assembly_helper"/>
</dbReference>
<dbReference type="InterPro" id="IPR008913">
    <property type="entry name" value="Znf_CHY"/>
</dbReference>
<dbReference type="PROSITE" id="PS51266">
    <property type="entry name" value="ZF_CHY"/>
    <property type="match status" value="1"/>
</dbReference>
<keyword evidence="3" id="KW-0862">Zinc</keyword>
<dbReference type="PANTHER" id="PTHR28082">
    <property type="entry name" value="ZINC FINGER PROTEIN"/>
    <property type="match status" value="1"/>
</dbReference>
<protein>
    <submittedName>
        <fullName evidence="5">Zinc finger CHY domain protein</fullName>
    </submittedName>
</protein>
<evidence type="ECO:0000256" key="2">
    <source>
        <dbReference type="ARBA" id="ARBA00022771"/>
    </source>
</evidence>
<organism evidence="5 6">
    <name type="scientific">Natronococcus amylolyticus DSM 10524</name>
    <dbReference type="NCBI Taxonomy" id="1227497"/>
    <lineage>
        <taxon>Archaea</taxon>
        <taxon>Methanobacteriati</taxon>
        <taxon>Methanobacteriota</taxon>
        <taxon>Stenosarchaea group</taxon>
        <taxon>Halobacteria</taxon>
        <taxon>Halobacteriales</taxon>
        <taxon>Natrialbaceae</taxon>
        <taxon>Natronococcus</taxon>
    </lineage>
</organism>
<comment type="caution">
    <text evidence="5">The sequence shown here is derived from an EMBL/GenBank/DDBJ whole genome shotgun (WGS) entry which is preliminary data.</text>
</comment>
<dbReference type="Pfam" id="PF05495">
    <property type="entry name" value="zf-CHY"/>
    <property type="match status" value="1"/>
</dbReference>
<dbReference type="Proteomes" id="UP000011688">
    <property type="component" value="Unassembled WGS sequence"/>
</dbReference>
<dbReference type="InterPro" id="IPR037274">
    <property type="entry name" value="Znf_CHY_sf"/>
</dbReference>